<reference evidence="1 2" key="1">
    <citation type="journal article" date="2014" name="Agronomy (Basel)">
        <title>A Draft Genome Sequence for Ensete ventricosum, the Drought-Tolerant Tree Against Hunger.</title>
        <authorList>
            <person name="Harrison J."/>
            <person name="Moore K.A."/>
            <person name="Paszkiewicz K."/>
            <person name="Jones T."/>
            <person name="Grant M."/>
            <person name="Ambacheew D."/>
            <person name="Muzemil S."/>
            <person name="Studholme D.J."/>
        </authorList>
    </citation>
    <scope>NUCLEOTIDE SEQUENCE [LARGE SCALE GENOMIC DNA]</scope>
</reference>
<dbReference type="AlphaFoldDB" id="A0A426YVR5"/>
<sequence>MLPPPLLLVASDEEKNAMFDEDIKGHIRLWPSAKNAAKKPSRCLAITSRIRIIEGGQFAEASPPHADDEKLPTLPSFPRHLRQEGDEEKTMAKKLSFARFSSSAM</sequence>
<comment type="caution">
    <text evidence="1">The sequence shown here is derived from an EMBL/GenBank/DDBJ whole genome shotgun (WGS) entry which is preliminary data.</text>
</comment>
<gene>
    <name evidence="1" type="ORF">B296_00021618</name>
</gene>
<dbReference type="Proteomes" id="UP000287651">
    <property type="component" value="Unassembled WGS sequence"/>
</dbReference>
<accession>A0A426YVR5</accession>
<evidence type="ECO:0000313" key="2">
    <source>
        <dbReference type="Proteomes" id="UP000287651"/>
    </source>
</evidence>
<protein>
    <submittedName>
        <fullName evidence="1">Uncharacterized protein</fullName>
    </submittedName>
</protein>
<dbReference type="EMBL" id="AMZH03009915">
    <property type="protein sequence ID" value="RRT55818.1"/>
    <property type="molecule type" value="Genomic_DNA"/>
</dbReference>
<evidence type="ECO:0000313" key="1">
    <source>
        <dbReference type="EMBL" id="RRT55818.1"/>
    </source>
</evidence>
<proteinExistence type="predicted"/>
<name>A0A426YVR5_ENSVE</name>
<organism evidence="1 2">
    <name type="scientific">Ensete ventricosum</name>
    <name type="common">Abyssinian banana</name>
    <name type="synonym">Musa ensete</name>
    <dbReference type="NCBI Taxonomy" id="4639"/>
    <lineage>
        <taxon>Eukaryota</taxon>
        <taxon>Viridiplantae</taxon>
        <taxon>Streptophyta</taxon>
        <taxon>Embryophyta</taxon>
        <taxon>Tracheophyta</taxon>
        <taxon>Spermatophyta</taxon>
        <taxon>Magnoliopsida</taxon>
        <taxon>Liliopsida</taxon>
        <taxon>Zingiberales</taxon>
        <taxon>Musaceae</taxon>
        <taxon>Ensete</taxon>
    </lineage>
</organism>